<dbReference type="GO" id="GO:0071973">
    <property type="term" value="P:bacterial-type flagellum-dependent cell motility"/>
    <property type="evidence" value="ECO:0007669"/>
    <property type="project" value="TreeGrafter"/>
</dbReference>
<comment type="subunit">
    <text evidence="2 5">Homopentamer.</text>
</comment>
<dbReference type="InterPro" id="IPR040026">
    <property type="entry name" value="FliD"/>
</dbReference>
<dbReference type="InterPro" id="IPR010809">
    <property type="entry name" value="FliD_C"/>
</dbReference>
<feature type="domain" description="Flagellar hook-associated protein 2 C-terminal" evidence="7">
    <location>
        <begin position="251"/>
        <end position="507"/>
    </location>
</feature>
<dbReference type="Pfam" id="PF07195">
    <property type="entry name" value="FliD_C"/>
    <property type="match status" value="1"/>
</dbReference>
<accession>A0A3N5BAC8</accession>
<gene>
    <name evidence="8" type="ORF">EDC24_1561</name>
</gene>
<dbReference type="EMBL" id="RKRF01000008">
    <property type="protein sequence ID" value="RPF54363.1"/>
    <property type="molecule type" value="Genomic_DNA"/>
</dbReference>
<proteinExistence type="inferred from homology"/>
<evidence type="ECO:0000256" key="4">
    <source>
        <dbReference type="ARBA" id="ARBA00023143"/>
    </source>
</evidence>
<reference evidence="8 9" key="1">
    <citation type="submission" date="2018-11" db="EMBL/GenBank/DDBJ databases">
        <title>Genomic Encyclopedia of Type Strains, Phase IV (KMG-IV): sequencing the most valuable type-strain genomes for metagenomic binning, comparative biology and taxonomic classification.</title>
        <authorList>
            <person name="Goeker M."/>
        </authorList>
    </citation>
    <scope>NUCLEOTIDE SEQUENCE [LARGE SCALE GENOMIC DNA]</scope>
    <source>
        <strain evidence="8 9">DSM 18090</strain>
    </source>
</reference>
<evidence type="ECO:0000256" key="3">
    <source>
        <dbReference type="ARBA" id="ARBA00023054"/>
    </source>
</evidence>
<evidence type="ECO:0000259" key="6">
    <source>
        <dbReference type="Pfam" id="PF02465"/>
    </source>
</evidence>
<sequence length="520" mass="58512">MIGNNSMRIGGLATGMDIDTMVEDLMKAERIPMNKMEQDQTLLTWERDAYREVNSKLSEFDSLFSDLTKSRTYESKSASSTNEQVLSATATRQASESSFNVEVDELASKAMNYSQGAISNGEGIDPEKALKDTDLKNNLVTGELEFYTYNENGDEVAHSVQVEETDSLNDVFNKISDATDGGVRAFYDQNSDQVFLERTETGNFNKDDTRFLGAEIGFNGSTNSGFLTETLEIKNGEQQADGSWEKVEVGGKDASFKYNGIEMTSNSNDYEIDGVELQFNGVGSSSVNVQNDDDALMDKITGFVDKYNEVVDFVSEKTSEERHRDYPPLTDAQKEEMSEREIELWEEKAKSGMLRSDSILERGLSSMRSAFYSVVDTGEDGHNLLADIGITTSSNYRDNGKLEVDRAELRAAIQEDPEKVKNLLHNDSEGDSRGVINRVQDELSGTMEQITNKAGNEFRTQQQYSMGRELISMAERMTDFERRMTQTENRYWQQFTQMEKAIQRMNQQSQQMMSQFGGGQ</sequence>
<comment type="caution">
    <text evidence="8">The sequence shown here is derived from an EMBL/GenBank/DDBJ whole genome shotgun (WGS) entry which is preliminary data.</text>
</comment>
<dbReference type="GO" id="GO:0009424">
    <property type="term" value="C:bacterial-type flagellum hook"/>
    <property type="evidence" value="ECO:0007669"/>
    <property type="project" value="UniProtKB-UniRule"/>
</dbReference>
<dbReference type="PANTHER" id="PTHR30288:SF0">
    <property type="entry name" value="FLAGELLAR HOOK-ASSOCIATED PROTEIN 2"/>
    <property type="match status" value="1"/>
</dbReference>
<keyword evidence="8" id="KW-0966">Cell projection</keyword>
<evidence type="ECO:0000256" key="5">
    <source>
        <dbReference type="RuleBase" id="RU362066"/>
    </source>
</evidence>
<comment type="function">
    <text evidence="5">Required for morphogenesis and for the elongation of the flagellar filament by facilitating polymerization of the flagellin monomers at the tip of growing filament. Forms a capping structure, which prevents flagellin subunits (transported through the central channel of the flagellum) from leaking out without polymerization at the distal end.</text>
</comment>
<comment type="similarity">
    <text evidence="1 5">Belongs to the FliD family.</text>
</comment>
<dbReference type="Pfam" id="PF02465">
    <property type="entry name" value="FliD_N"/>
    <property type="match status" value="1"/>
</dbReference>
<keyword evidence="5" id="KW-0964">Secreted</keyword>
<evidence type="ECO:0000313" key="9">
    <source>
        <dbReference type="Proteomes" id="UP000276443"/>
    </source>
</evidence>
<evidence type="ECO:0000256" key="1">
    <source>
        <dbReference type="ARBA" id="ARBA00009764"/>
    </source>
</evidence>
<protein>
    <recommendedName>
        <fullName evidence="5">Flagellar hook-associated protein 2</fullName>
        <shortName evidence="5">HAP2</shortName>
    </recommendedName>
    <alternativeName>
        <fullName evidence="5">Flagellar cap protein</fullName>
    </alternativeName>
</protein>
<dbReference type="GO" id="GO:0009421">
    <property type="term" value="C:bacterial-type flagellum filament cap"/>
    <property type="evidence" value="ECO:0007669"/>
    <property type="project" value="InterPro"/>
</dbReference>
<dbReference type="PANTHER" id="PTHR30288">
    <property type="entry name" value="FLAGELLAR CAP/ASSEMBLY PROTEIN FLID"/>
    <property type="match status" value="1"/>
</dbReference>
<keyword evidence="4 5" id="KW-0975">Bacterial flagellum</keyword>
<dbReference type="AlphaFoldDB" id="A0A3N5BAC8"/>
<evidence type="ECO:0000256" key="2">
    <source>
        <dbReference type="ARBA" id="ARBA00011255"/>
    </source>
</evidence>
<dbReference type="Proteomes" id="UP000276443">
    <property type="component" value="Unassembled WGS sequence"/>
</dbReference>
<dbReference type="GO" id="GO:0007155">
    <property type="term" value="P:cell adhesion"/>
    <property type="evidence" value="ECO:0007669"/>
    <property type="project" value="InterPro"/>
</dbReference>
<dbReference type="NCBIfam" id="NF005833">
    <property type="entry name" value="PRK07737.1"/>
    <property type="match status" value="1"/>
</dbReference>
<evidence type="ECO:0000259" key="7">
    <source>
        <dbReference type="Pfam" id="PF07195"/>
    </source>
</evidence>
<keyword evidence="9" id="KW-1185">Reference proteome</keyword>
<dbReference type="GO" id="GO:0005576">
    <property type="term" value="C:extracellular region"/>
    <property type="evidence" value="ECO:0007669"/>
    <property type="project" value="UniProtKB-SubCell"/>
</dbReference>
<keyword evidence="8" id="KW-0282">Flagellum</keyword>
<keyword evidence="8" id="KW-0969">Cilium</keyword>
<keyword evidence="3" id="KW-0175">Coiled coil</keyword>
<feature type="domain" description="Flagellar hook-associated protein 2 N-terminal" evidence="6">
    <location>
        <begin position="14"/>
        <end position="109"/>
    </location>
</feature>
<evidence type="ECO:0000313" key="8">
    <source>
        <dbReference type="EMBL" id="RPF54363.1"/>
    </source>
</evidence>
<dbReference type="InterPro" id="IPR003481">
    <property type="entry name" value="FliD_N"/>
</dbReference>
<organism evidence="8 9">
    <name type="scientific">Aquisalibacillus elongatus</name>
    <dbReference type="NCBI Taxonomy" id="485577"/>
    <lineage>
        <taxon>Bacteria</taxon>
        <taxon>Bacillati</taxon>
        <taxon>Bacillota</taxon>
        <taxon>Bacilli</taxon>
        <taxon>Bacillales</taxon>
        <taxon>Bacillaceae</taxon>
        <taxon>Aquisalibacillus</taxon>
    </lineage>
</organism>
<comment type="subcellular location">
    <subcellularLocation>
        <location evidence="5">Secreted</location>
    </subcellularLocation>
    <subcellularLocation>
        <location evidence="5">Bacterial flagellum</location>
    </subcellularLocation>
</comment>
<dbReference type="RefSeq" id="WP_245998024.1">
    <property type="nucleotide sequence ID" value="NZ_RKRF01000008.1"/>
</dbReference>
<name>A0A3N5BAC8_9BACI</name>